<evidence type="ECO:0000256" key="2">
    <source>
        <dbReference type="ARBA" id="ARBA00022645"/>
    </source>
</evidence>
<evidence type="ECO:0000256" key="10">
    <source>
        <dbReference type="ARBA" id="ARBA00022989"/>
    </source>
</evidence>
<dbReference type="InterPro" id="IPR012338">
    <property type="entry name" value="Beta-lactam/transpept-like"/>
</dbReference>
<reference evidence="20 21" key="1">
    <citation type="submission" date="2023-07" db="EMBL/GenBank/DDBJ databases">
        <title>Genomic Encyclopedia of Type Strains, Phase IV (KMG-IV): sequencing the most valuable type-strain genomes for metagenomic binning, comparative biology and taxonomic classification.</title>
        <authorList>
            <person name="Goeker M."/>
        </authorList>
    </citation>
    <scope>NUCLEOTIDE SEQUENCE [LARGE SCALE GENOMIC DNA]</scope>
    <source>
        <strain evidence="20 21">DSM 45903</strain>
    </source>
</reference>
<dbReference type="InterPro" id="IPR036950">
    <property type="entry name" value="PBP_transglycosylase"/>
</dbReference>
<keyword evidence="3" id="KW-0645">Protease</keyword>
<sequence>MYNHFHRLIKERKWFRWALSPGLKQAVYHKKRWIFWTTGIVVFICTFLFLQTVVLSARSIPLDKMEDFQSASRIYDRDGNSIGLIGPSRESLLLQNIRSKELLTQTFVAVEDRRYYEHDGIDYHGLFRALSSNLVEGKKAEGASTITMQVARNTILEEREKTYLRKATEIMVAKNIENRHSKEEILQAYLNQIPFGNQVVGVGMASKIYFNKDLLKDELEIHEIALLAGLPKAPSTYNPYIRPKEAKKRRNTVLMIMAREGLITEKEKEDYQQRELGVNKHYLEKHLSMGKFSAYKQYILLEAQERYGLDEADITTGGYEIYTHLDPEIQRSMEAAIKDDTLYEKKKNMDAGATLLDPKTGGIVAMAGGRYYMGPGYPLRSLTNIQPGSAIRPLIVYAPLIQENSYTEYTRVKDPADFQLGQWKPQNEQGQSFGILSMRDSLAKSLHVAPAWLMLNRLGMQTAVQYGDRFGFLMEPSEKQSVAVLSSGNLIHGTNTVHMAQAYATFANNGTMIQAHGIQEIQSQGKKLQAKKLEKTQPIDQKTAYYMTRVLRYNATVGTGQSAQITGHEMAALAGASSTQREAWFIGYTNQYVMASMAFSTDGKGPLSGEEVPARLFHQVMEHAMKEEPASVLKNPGVPEPVPPFVLKPVHLSAADYDPDDPSVTLRWKHEHDRVEYRVESSPDGNQWQRIGSAQKGVYVDPLDPDQLIENDSYYYRVVAIDSLNQSNQQVSNVVKVKVTPAPTDEEDEEDSDQPPEDPEEEEPENRWEGLGDHLGI</sequence>
<evidence type="ECO:0000256" key="12">
    <source>
        <dbReference type="ARBA" id="ARBA00023268"/>
    </source>
</evidence>
<evidence type="ECO:0000256" key="16">
    <source>
        <dbReference type="SAM" id="MobiDB-lite"/>
    </source>
</evidence>
<dbReference type="GO" id="GO:0016757">
    <property type="term" value="F:glycosyltransferase activity"/>
    <property type="evidence" value="ECO:0007669"/>
    <property type="project" value="UniProtKB-KW"/>
</dbReference>
<dbReference type="Gene3D" id="3.40.710.10">
    <property type="entry name" value="DD-peptidase/beta-lactamase superfamily"/>
    <property type="match status" value="1"/>
</dbReference>
<evidence type="ECO:0000256" key="1">
    <source>
        <dbReference type="ARBA" id="ARBA00022475"/>
    </source>
</evidence>
<keyword evidence="9" id="KW-0573">Peptidoglycan synthesis</keyword>
<evidence type="ECO:0000313" key="20">
    <source>
        <dbReference type="EMBL" id="MDR6226079.1"/>
    </source>
</evidence>
<keyword evidence="12" id="KW-0511">Multifunctional enzyme</keyword>
<feature type="compositionally biased region" description="Basic and acidic residues" evidence="16">
    <location>
        <begin position="765"/>
        <end position="777"/>
    </location>
</feature>
<feature type="region of interest" description="Disordered" evidence="16">
    <location>
        <begin position="737"/>
        <end position="777"/>
    </location>
</feature>
<feature type="domain" description="Glycosyl transferase family 51" evidence="19">
    <location>
        <begin position="100"/>
        <end position="257"/>
    </location>
</feature>
<dbReference type="EC" id="2.4.1.129" evidence="20"/>
<dbReference type="InterPro" id="IPR013783">
    <property type="entry name" value="Ig-like_fold"/>
</dbReference>
<feature type="compositionally biased region" description="Acidic residues" evidence="16">
    <location>
        <begin position="744"/>
        <end position="764"/>
    </location>
</feature>
<name>A0ABU1IQ69_9BACL</name>
<keyword evidence="21" id="KW-1185">Reference proteome</keyword>
<evidence type="ECO:0000256" key="8">
    <source>
        <dbReference type="ARBA" id="ARBA00022960"/>
    </source>
</evidence>
<comment type="catalytic activity">
    <reaction evidence="14">
        <text>Preferential cleavage: (Ac)2-L-Lys-D-Ala-|-D-Ala. Also transpeptidation of peptidyl-alanyl moieties that are N-acyl substituents of D-alanine.</text>
        <dbReference type="EC" id="3.4.16.4"/>
    </reaction>
</comment>
<comment type="catalytic activity">
    <reaction evidence="15">
        <text>[GlcNAc-(1-&gt;4)-Mur2Ac(oyl-L-Ala-gamma-D-Glu-L-Lys-D-Ala-D-Ala)](n)-di-trans,octa-cis-undecaprenyl diphosphate + beta-D-GlcNAc-(1-&gt;4)-Mur2Ac(oyl-L-Ala-gamma-D-Glu-L-Lys-D-Ala-D-Ala)-di-trans,octa-cis-undecaprenyl diphosphate = [GlcNAc-(1-&gt;4)-Mur2Ac(oyl-L-Ala-gamma-D-Glu-L-Lys-D-Ala-D-Ala)](n+1)-di-trans,octa-cis-undecaprenyl diphosphate + di-trans,octa-cis-undecaprenyl diphosphate + H(+)</text>
        <dbReference type="Rhea" id="RHEA:23708"/>
        <dbReference type="Rhea" id="RHEA-COMP:9602"/>
        <dbReference type="Rhea" id="RHEA-COMP:9603"/>
        <dbReference type="ChEBI" id="CHEBI:15378"/>
        <dbReference type="ChEBI" id="CHEBI:58405"/>
        <dbReference type="ChEBI" id="CHEBI:60033"/>
        <dbReference type="ChEBI" id="CHEBI:78435"/>
        <dbReference type="EC" id="2.4.99.28"/>
    </reaction>
</comment>
<dbReference type="EC" id="2.3.2.-" evidence="20"/>
<accession>A0ABU1IQ69</accession>
<evidence type="ECO:0000256" key="7">
    <source>
        <dbReference type="ARBA" id="ARBA00022801"/>
    </source>
</evidence>
<keyword evidence="1" id="KW-1003">Cell membrane</keyword>
<evidence type="ECO:0000256" key="11">
    <source>
        <dbReference type="ARBA" id="ARBA00023136"/>
    </source>
</evidence>
<dbReference type="EMBL" id="JAVDQG010000004">
    <property type="protein sequence ID" value="MDR6226079.1"/>
    <property type="molecule type" value="Genomic_DNA"/>
</dbReference>
<keyword evidence="10 17" id="KW-1133">Transmembrane helix</keyword>
<dbReference type="InterPro" id="IPR050396">
    <property type="entry name" value="Glycosyltr_51/Transpeptidase"/>
</dbReference>
<evidence type="ECO:0000259" key="18">
    <source>
        <dbReference type="Pfam" id="PF00905"/>
    </source>
</evidence>
<dbReference type="PANTHER" id="PTHR32282:SF32">
    <property type="entry name" value="PENICILLIN-BINDING PROTEIN 2A"/>
    <property type="match status" value="1"/>
</dbReference>
<dbReference type="InterPro" id="IPR023346">
    <property type="entry name" value="Lysozyme-like_dom_sf"/>
</dbReference>
<keyword evidence="13" id="KW-0961">Cell wall biogenesis/degradation</keyword>
<proteinExistence type="predicted"/>
<evidence type="ECO:0000256" key="14">
    <source>
        <dbReference type="ARBA" id="ARBA00034000"/>
    </source>
</evidence>
<dbReference type="Gene3D" id="2.60.40.10">
    <property type="entry name" value="Immunoglobulins"/>
    <property type="match status" value="1"/>
</dbReference>
<feature type="domain" description="Penicillin-binding protein transpeptidase" evidence="18">
    <location>
        <begin position="352"/>
        <end position="622"/>
    </location>
</feature>
<dbReference type="Pfam" id="PF00912">
    <property type="entry name" value="Transgly"/>
    <property type="match status" value="1"/>
</dbReference>
<keyword evidence="5 20" id="KW-0808">Transferase</keyword>
<keyword evidence="11 17" id="KW-0472">Membrane</keyword>
<organism evidence="20 21">
    <name type="scientific">Desmospora profundinema</name>
    <dbReference type="NCBI Taxonomy" id="1571184"/>
    <lineage>
        <taxon>Bacteria</taxon>
        <taxon>Bacillati</taxon>
        <taxon>Bacillota</taxon>
        <taxon>Bacilli</taxon>
        <taxon>Bacillales</taxon>
        <taxon>Thermoactinomycetaceae</taxon>
        <taxon>Desmospora</taxon>
    </lineage>
</organism>
<keyword evidence="4 20" id="KW-0328">Glycosyltransferase</keyword>
<keyword evidence="2" id="KW-0121">Carboxypeptidase</keyword>
<evidence type="ECO:0000259" key="19">
    <source>
        <dbReference type="Pfam" id="PF00912"/>
    </source>
</evidence>
<evidence type="ECO:0000313" key="21">
    <source>
        <dbReference type="Proteomes" id="UP001185012"/>
    </source>
</evidence>
<evidence type="ECO:0000256" key="4">
    <source>
        <dbReference type="ARBA" id="ARBA00022676"/>
    </source>
</evidence>
<comment type="caution">
    <text evidence="20">The sequence shown here is derived from an EMBL/GenBank/DDBJ whole genome shotgun (WGS) entry which is preliminary data.</text>
</comment>
<dbReference type="Pfam" id="PF00905">
    <property type="entry name" value="Transpeptidase"/>
    <property type="match status" value="1"/>
</dbReference>
<dbReference type="RefSeq" id="WP_309865494.1">
    <property type="nucleotide sequence ID" value="NZ_JAVDQG010000004.1"/>
</dbReference>
<dbReference type="Proteomes" id="UP001185012">
    <property type="component" value="Unassembled WGS sequence"/>
</dbReference>
<evidence type="ECO:0000256" key="9">
    <source>
        <dbReference type="ARBA" id="ARBA00022984"/>
    </source>
</evidence>
<evidence type="ECO:0000256" key="6">
    <source>
        <dbReference type="ARBA" id="ARBA00022692"/>
    </source>
</evidence>
<feature type="transmembrane region" description="Helical" evidence="17">
    <location>
        <begin position="33"/>
        <end position="55"/>
    </location>
</feature>
<protein>
    <submittedName>
        <fullName evidence="20">Penicillin-binding protein 2A</fullName>
        <ecNumber evidence="20">2.3.2.-</ecNumber>
        <ecNumber evidence="20">2.4.1.129</ecNumber>
    </submittedName>
</protein>
<evidence type="ECO:0000256" key="3">
    <source>
        <dbReference type="ARBA" id="ARBA00022670"/>
    </source>
</evidence>
<dbReference type="GO" id="GO:0016746">
    <property type="term" value="F:acyltransferase activity"/>
    <property type="evidence" value="ECO:0007669"/>
    <property type="project" value="UniProtKB-KW"/>
</dbReference>
<dbReference type="PANTHER" id="PTHR32282">
    <property type="entry name" value="BINDING PROTEIN TRANSPEPTIDASE, PUTATIVE-RELATED"/>
    <property type="match status" value="1"/>
</dbReference>
<dbReference type="SUPFAM" id="SSF56601">
    <property type="entry name" value="beta-lactamase/transpeptidase-like"/>
    <property type="match status" value="1"/>
</dbReference>
<dbReference type="SUPFAM" id="SSF53955">
    <property type="entry name" value="Lysozyme-like"/>
    <property type="match status" value="1"/>
</dbReference>
<dbReference type="Gene3D" id="1.10.3810.10">
    <property type="entry name" value="Biosynthetic peptidoglycan transglycosylase-like"/>
    <property type="match status" value="1"/>
</dbReference>
<keyword evidence="6 17" id="KW-0812">Transmembrane</keyword>
<evidence type="ECO:0000256" key="5">
    <source>
        <dbReference type="ARBA" id="ARBA00022679"/>
    </source>
</evidence>
<evidence type="ECO:0000256" key="13">
    <source>
        <dbReference type="ARBA" id="ARBA00023316"/>
    </source>
</evidence>
<dbReference type="InterPro" id="IPR001460">
    <property type="entry name" value="PCN-bd_Tpept"/>
</dbReference>
<evidence type="ECO:0000256" key="15">
    <source>
        <dbReference type="ARBA" id="ARBA00049902"/>
    </source>
</evidence>
<evidence type="ECO:0000256" key="17">
    <source>
        <dbReference type="SAM" id="Phobius"/>
    </source>
</evidence>
<dbReference type="InterPro" id="IPR001264">
    <property type="entry name" value="Glyco_trans_51"/>
</dbReference>
<gene>
    <name evidence="20" type="ORF">JOE21_002085</name>
</gene>
<keyword evidence="20" id="KW-0012">Acyltransferase</keyword>
<keyword evidence="8" id="KW-0133">Cell shape</keyword>
<keyword evidence="7" id="KW-0378">Hydrolase</keyword>